<name>A0A2C1LYJ5_BACCE</name>
<accession>A0A2C1LYJ5</accession>
<comment type="caution">
    <text evidence="1">The sequence shown here is derived from an EMBL/GenBank/DDBJ whole genome shotgun (WGS) entry which is preliminary data.</text>
</comment>
<evidence type="ECO:0000313" key="2">
    <source>
        <dbReference type="Proteomes" id="UP000225766"/>
    </source>
</evidence>
<dbReference type="Proteomes" id="UP000225766">
    <property type="component" value="Unassembled WGS sequence"/>
</dbReference>
<proteinExistence type="predicted"/>
<dbReference type="RefSeq" id="WP_088232728.1">
    <property type="nucleotide sequence ID" value="NZ_NUMG01000010.1"/>
</dbReference>
<evidence type="ECO:0000313" key="1">
    <source>
        <dbReference type="EMBL" id="PGU02835.1"/>
    </source>
</evidence>
<reference evidence="1 2" key="1">
    <citation type="submission" date="2017-09" db="EMBL/GenBank/DDBJ databases">
        <title>Large-scale bioinformatics analysis of Bacillus genomes uncovers conserved roles of natural products in bacterial physiology.</title>
        <authorList>
            <consortium name="Agbiome Team Llc"/>
            <person name="Bleich R.M."/>
            <person name="Grubbs K.J."/>
            <person name="Santa Maria K.C."/>
            <person name="Allen S.E."/>
            <person name="Farag S."/>
            <person name="Shank E.A."/>
            <person name="Bowers A."/>
        </authorList>
    </citation>
    <scope>NUCLEOTIDE SEQUENCE [LARGE SCALE GENOMIC DNA]</scope>
    <source>
        <strain evidence="1 2">AFS040105</strain>
    </source>
</reference>
<dbReference type="EMBL" id="NUMG01000010">
    <property type="protein sequence ID" value="PGU02835.1"/>
    <property type="molecule type" value="Genomic_DNA"/>
</dbReference>
<sequence length="72" mass="8308">MSIDNDHIYNLPSWSQIKQLEEDQTILSFRELVSDPGRIGLDSLLQEIEKLRIVRDIQLPSDLFSGVPPIKF</sequence>
<dbReference type="OrthoDB" id="5881184at2"/>
<gene>
    <name evidence="1" type="ORF">COD19_10945</name>
</gene>
<organism evidence="1 2">
    <name type="scientific">Bacillus cereus</name>
    <dbReference type="NCBI Taxonomy" id="1396"/>
    <lineage>
        <taxon>Bacteria</taxon>
        <taxon>Bacillati</taxon>
        <taxon>Bacillota</taxon>
        <taxon>Bacilli</taxon>
        <taxon>Bacillales</taxon>
        <taxon>Bacillaceae</taxon>
        <taxon>Bacillus</taxon>
        <taxon>Bacillus cereus group</taxon>
    </lineage>
</organism>
<protein>
    <submittedName>
        <fullName evidence="1">Uncharacterized protein</fullName>
    </submittedName>
</protein>
<dbReference type="AlphaFoldDB" id="A0A2C1LYJ5"/>